<feature type="domain" description="TPM" evidence="1">
    <location>
        <begin position="10"/>
        <end position="124"/>
    </location>
</feature>
<reference evidence="2 3" key="1">
    <citation type="submission" date="2019-10" db="EMBL/GenBank/DDBJ databases">
        <title>Genome sequence of Phaeocystidibacter marisrubri JCM30614 (type strain).</title>
        <authorList>
            <person name="Bowman J.P."/>
        </authorList>
    </citation>
    <scope>NUCLEOTIDE SEQUENCE [LARGE SCALE GENOMIC DNA]</scope>
    <source>
        <strain evidence="2 3">JCM 30614</strain>
    </source>
</reference>
<name>A0A6L3ZGB7_9FLAO</name>
<accession>A0A6L3ZGB7</accession>
<dbReference type="PANTHER" id="PTHR30373">
    <property type="entry name" value="UPF0603 PROTEIN YGCG"/>
    <property type="match status" value="1"/>
</dbReference>
<proteinExistence type="predicted"/>
<dbReference type="Proteomes" id="UP000484164">
    <property type="component" value="Unassembled WGS sequence"/>
</dbReference>
<comment type="caution">
    <text evidence="2">The sequence shown here is derived from an EMBL/GenBank/DDBJ whole genome shotgun (WGS) entry which is preliminary data.</text>
</comment>
<dbReference type="EMBL" id="WBVQ01000001">
    <property type="protein sequence ID" value="KAB2816961.1"/>
    <property type="molecule type" value="Genomic_DNA"/>
</dbReference>
<dbReference type="Pfam" id="PF04536">
    <property type="entry name" value="TPM_phosphatase"/>
    <property type="match status" value="1"/>
</dbReference>
<organism evidence="2 3">
    <name type="scientific">Phaeocystidibacter marisrubri</name>
    <dbReference type="NCBI Taxonomy" id="1577780"/>
    <lineage>
        <taxon>Bacteria</taxon>
        <taxon>Pseudomonadati</taxon>
        <taxon>Bacteroidota</taxon>
        <taxon>Flavobacteriia</taxon>
        <taxon>Flavobacteriales</taxon>
        <taxon>Phaeocystidibacteraceae</taxon>
        <taxon>Phaeocystidibacter</taxon>
    </lineage>
</organism>
<sequence length="150" mass="17065">MGKEKEKRFFFSEEEERQIMESIQRAEKATSGEIRVRLEHISGGDPYKRAVEVFEKLGMTATEQRNGILFYLATDEHQFTLIGDKGIHEKVSDSFWISVKDEVISEFKKGNFAAGLCNGIDHCGKALAEHFPYRSDDVNELSDEISKGDL</sequence>
<dbReference type="InterPro" id="IPR007621">
    <property type="entry name" value="TPM_dom"/>
</dbReference>
<keyword evidence="3" id="KW-1185">Reference proteome</keyword>
<dbReference type="RefSeq" id="WP_151691533.1">
    <property type="nucleotide sequence ID" value="NZ_BMGX01000002.1"/>
</dbReference>
<evidence type="ECO:0000313" key="3">
    <source>
        <dbReference type="Proteomes" id="UP000484164"/>
    </source>
</evidence>
<dbReference type="AlphaFoldDB" id="A0A6L3ZGB7"/>
<dbReference type="PANTHER" id="PTHR30373:SF8">
    <property type="entry name" value="BLL7265 PROTEIN"/>
    <property type="match status" value="1"/>
</dbReference>
<gene>
    <name evidence="2" type="ORF">F8C82_00760</name>
</gene>
<dbReference type="Gene3D" id="3.10.310.50">
    <property type="match status" value="1"/>
</dbReference>
<protein>
    <submittedName>
        <fullName evidence="2">TPM domain-containing protein</fullName>
    </submittedName>
</protein>
<dbReference type="OrthoDB" id="9786161at2"/>
<evidence type="ECO:0000259" key="1">
    <source>
        <dbReference type="Pfam" id="PF04536"/>
    </source>
</evidence>
<evidence type="ECO:0000313" key="2">
    <source>
        <dbReference type="EMBL" id="KAB2816961.1"/>
    </source>
</evidence>